<dbReference type="SUPFAM" id="SSF48726">
    <property type="entry name" value="Immunoglobulin"/>
    <property type="match status" value="1"/>
</dbReference>
<dbReference type="Pfam" id="PF00129">
    <property type="entry name" value="MHC_I"/>
    <property type="match status" value="1"/>
</dbReference>
<dbReference type="PRINTS" id="PR01638">
    <property type="entry name" value="MHCCLASSI"/>
</dbReference>
<dbReference type="GO" id="GO:0005615">
    <property type="term" value="C:extracellular space"/>
    <property type="evidence" value="ECO:0007669"/>
    <property type="project" value="TreeGrafter"/>
</dbReference>
<dbReference type="EMBL" id="QNUK01002515">
    <property type="protein sequence ID" value="KAF5879848.1"/>
    <property type="molecule type" value="Genomic_DNA"/>
</dbReference>
<evidence type="ECO:0000256" key="2">
    <source>
        <dbReference type="ARBA" id="ARBA00023319"/>
    </source>
</evidence>
<keyword evidence="4" id="KW-0812">Transmembrane</keyword>
<dbReference type="Proteomes" id="UP000727407">
    <property type="component" value="Unassembled WGS sequence"/>
</dbReference>
<dbReference type="PANTHER" id="PTHR16675">
    <property type="entry name" value="MHC CLASS I-RELATED"/>
    <property type="match status" value="1"/>
</dbReference>
<dbReference type="SMART" id="SM00407">
    <property type="entry name" value="IGc1"/>
    <property type="match status" value="1"/>
</dbReference>
<keyword evidence="4" id="KW-0472">Membrane</keyword>
<evidence type="ECO:0000313" key="7">
    <source>
        <dbReference type="Proteomes" id="UP000727407"/>
    </source>
</evidence>
<feature type="non-terminal residue" evidence="6">
    <location>
        <position position="332"/>
    </location>
</feature>
<sequence>QHSLFYTYTALSKPLNLPGIYEFTALGMLDDRELDYYSSKTQVKEPKQDWMRQKMPVDYWEKGTQSRKSKEQWFKVNVDILIDRMKHNKTDLHVLQWRHGCVGKEDANGNMTFVSGVDEYSYDGTEFLSFDDVNSRWIAPVSAAEPTKRKWDEVAILNQYTKGYLEKECVDWLTKFMEYGQEELRKYSPPKVHVFTKKSVTECSKLILTCMATGFYPPDVQMHVRKLKTCIPEHLVTSSGVRHNGDGSYQLRKSVEITEEDTNLYDCYVSHITLRAPIVVNATQNGKYCKDSTSGITGVVIAVLFVLAGVAVVLFILKKMGFRNGKYAETPT</sequence>
<keyword evidence="4" id="KW-1133">Transmembrane helix</keyword>
<evidence type="ECO:0000313" key="6">
    <source>
        <dbReference type="EMBL" id="KAF5879848.1"/>
    </source>
</evidence>
<dbReference type="InterPro" id="IPR013783">
    <property type="entry name" value="Ig-like_fold"/>
</dbReference>
<dbReference type="InterPro" id="IPR011162">
    <property type="entry name" value="MHC_I/II-like_Ag-recog"/>
</dbReference>
<dbReference type="SUPFAM" id="SSF54452">
    <property type="entry name" value="MHC antigen-recognition domain"/>
    <property type="match status" value="1"/>
</dbReference>
<evidence type="ECO:0000256" key="1">
    <source>
        <dbReference type="ARBA" id="ARBA00023180"/>
    </source>
</evidence>
<evidence type="ECO:0000256" key="4">
    <source>
        <dbReference type="SAM" id="Phobius"/>
    </source>
</evidence>
<dbReference type="InterPro" id="IPR050208">
    <property type="entry name" value="MHC_class-I_related"/>
</dbReference>
<dbReference type="InterPro" id="IPR037055">
    <property type="entry name" value="MHC_I-like_Ag-recog_sf"/>
</dbReference>
<dbReference type="InterPro" id="IPR001039">
    <property type="entry name" value="MHC_I_a_a1/a2"/>
</dbReference>
<dbReference type="Gene3D" id="2.60.40.10">
    <property type="entry name" value="Immunoglobulins"/>
    <property type="match status" value="1"/>
</dbReference>
<comment type="similarity">
    <text evidence="3">Belongs to the MHC class I family.</text>
</comment>
<organism evidence="6 7">
    <name type="scientific">Clarias magur</name>
    <name type="common">Asian catfish</name>
    <name type="synonym">Macropteronotus magur</name>
    <dbReference type="NCBI Taxonomy" id="1594786"/>
    <lineage>
        <taxon>Eukaryota</taxon>
        <taxon>Metazoa</taxon>
        <taxon>Chordata</taxon>
        <taxon>Craniata</taxon>
        <taxon>Vertebrata</taxon>
        <taxon>Euteleostomi</taxon>
        <taxon>Actinopterygii</taxon>
        <taxon>Neopterygii</taxon>
        <taxon>Teleostei</taxon>
        <taxon>Ostariophysi</taxon>
        <taxon>Siluriformes</taxon>
        <taxon>Clariidae</taxon>
        <taxon>Clarias</taxon>
    </lineage>
</organism>
<protein>
    <submittedName>
        <fullName evidence="6">MHC class I antigen</fullName>
    </submittedName>
</protein>
<dbReference type="PROSITE" id="PS00290">
    <property type="entry name" value="IG_MHC"/>
    <property type="match status" value="1"/>
</dbReference>
<dbReference type="InterPro" id="IPR003006">
    <property type="entry name" value="Ig/MHC_CS"/>
</dbReference>
<dbReference type="OrthoDB" id="8890485at2759"/>
<evidence type="ECO:0000256" key="3">
    <source>
        <dbReference type="RuleBase" id="RU004439"/>
    </source>
</evidence>
<dbReference type="PANTHER" id="PTHR16675:SF193">
    <property type="entry name" value="LOC571647 PROTEIN-RELATED"/>
    <property type="match status" value="1"/>
</dbReference>
<reference evidence="6" key="1">
    <citation type="submission" date="2020-07" db="EMBL/GenBank/DDBJ databases">
        <title>Clarias magur genome sequencing, assembly and annotation.</title>
        <authorList>
            <person name="Kushwaha B."/>
            <person name="Kumar R."/>
            <person name="Das P."/>
            <person name="Joshi C.G."/>
            <person name="Kumar D."/>
            <person name="Nagpure N.S."/>
            <person name="Pandey M."/>
            <person name="Agarwal S."/>
            <person name="Srivastava S."/>
            <person name="Singh M."/>
            <person name="Sahoo L."/>
            <person name="Jayasankar P."/>
            <person name="Meher P.K."/>
            <person name="Koringa P.G."/>
            <person name="Iquebal M.A."/>
            <person name="Das S.P."/>
            <person name="Bit A."/>
            <person name="Patnaik S."/>
            <person name="Patel N."/>
            <person name="Shah T.M."/>
            <person name="Hinsu A."/>
            <person name="Jena J.K."/>
        </authorList>
    </citation>
    <scope>NUCLEOTIDE SEQUENCE</scope>
    <source>
        <strain evidence="6">CIFAMagur01</strain>
        <tissue evidence="6">Testis</tissue>
    </source>
</reference>
<feature type="transmembrane region" description="Helical" evidence="4">
    <location>
        <begin position="295"/>
        <end position="317"/>
    </location>
</feature>
<keyword evidence="1" id="KW-0325">Glycoprotein</keyword>
<dbReference type="AlphaFoldDB" id="A0A8J4WXZ5"/>
<name>A0A8J4WXZ5_CLAMG</name>
<feature type="domain" description="Ig-like" evidence="5">
    <location>
        <begin position="190"/>
        <end position="279"/>
    </location>
</feature>
<evidence type="ECO:0000259" key="5">
    <source>
        <dbReference type="PROSITE" id="PS50835"/>
    </source>
</evidence>
<dbReference type="InterPro" id="IPR007110">
    <property type="entry name" value="Ig-like_dom"/>
</dbReference>
<dbReference type="PROSITE" id="PS50835">
    <property type="entry name" value="IG_LIKE"/>
    <property type="match status" value="1"/>
</dbReference>
<dbReference type="GO" id="GO:0006955">
    <property type="term" value="P:immune response"/>
    <property type="evidence" value="ECO:0007669"/>
    <property type="project" value="TreeGrafter"/>
</dbReference>
<keyword evidence="2" id="KW-0393">Immunoglobulin domain</keyword>
<dbReference type="InterPro" id="IPR011161">
    <property type="entry name" value="MHC_I-like_Ag-recog"/>
</dbReference>
<dbReference type="FunFam" id="3.30.500.10:FF:000005">
    <property type="entry name" value="MHC class I antigen ZKA transcript variant 1"/>
    <property type="match status" value="1"/>
</dbReference>
<dbReference type="GO" id="GO:0009897">
    <property type="term" value="C:external side of plasma membrane"/>
    <property type="evidence" value="ECO:0007669"/>
    <property type="project" value="TreeGrafter"/>
</dbReference>
<keyword evidence="7" id="KW-1185">Reference proteome</keyword>
<dbReference type="InterPro" id="IPR003597">
    <property type="entry name" value="Ig_C1-set"/>
</dbReference>
<dbReference type="Gene3D" id="3.30.500.10">
    <property type="entry name" value="MHC class I-like antigen recognition-like"/>
    <property type="match status" value="1"/>
</dbReference>
<gene>
    <name evidence="6" type="ORF">DAT39_023650</name>
</gene>
<accession>A0A8J4WXZ5</accession>
<dbReference type="InterPro" id="IPR036179">
    <property type="entry name" value="Ig-like_dom_sf"/>
</dbReference>
<dbReference type="Pfam" id="PF07654">
    <property type="entry name" value="C1-set"/>
    <property type="match status" value="1"/>
</dbReference>
<feature type="non-terminal residue" evidence="6">
    <location>
        <position position="1"/>
    </location>
</feature>
<comment type="caution">
    <text evidence="6">The sequence shown here is derived from an EMBL/GenBank/DDBJ whole genome shotgun (WGS) entry which is preliminary data.</text>
</comment>
<proteinExistence type="inferred from homology"/>